<accession>A0A1H1A5F0</accession>
<dbReference type="SUPFAM" id="SSF50182">
    <property type="entry name" value="Sm-like ribonucleoproteins"/>
    <property type="match status" value="1"/>
</dbReference>
<comment type="similarity">
    <text evidence="2">Belongs to the MscS (TC 1.A.23) family.</text>
</comment>
<dbReference type="GO" id="GO:0005886">
    <property type="term" value="C:plasma membrane"/>
    <property type="evidence" value="ECO:0007669"/>
    <property type="project" value="UniProtKB-SubCell"/>
</dbReference>
<feature type="domain" description="Mechanosensitive ion channel transmembrane helices 2/3" evidence="10">
    <location>
        <begin position="196"/>
        <end position="234"/>
    </location>
</feature>
<feature type="domain" description="Mechanosensitive ion channel MscS C-terminal" evidence="9">
    <location>
        <begin position="310"/>
        <end position="394"/>
    </location>
</feature>
<dbReference type="SUPFAM" id="SSF82689">
    <property type="entry name" value="Mechanosensitive channel protein MscS (YggB), C-terminal domain"/>
    <property type="match status" value="1"/>
</dbReference>
<dbReference type="RefSeq" id="WP_244510174.1">
    <property type="nucleotide sequence ID" value="NZ_FNLC01000001.1"/>
</dbReference>
<evidence type="ECO:0000256" key="3">
    <source>
        <dbReference type="ARBA" id="ARBA00022475"/>
    </source>
</evidence>
<keyword evidence="6 7" id="KW-0472">Membrane</keyword>
<dbReference type="PANTHER" id="PTHR30221">
    <property type="entry name" value="SMALL-CONDUCTANCE MECHANOSENSITIVE CHANNEL"/>
    <property type="match status" value="1"/>
</dbReference>
<evidence type="ECO:0000259" key="9">
    <source>
        <dbReference type="Pfam" id="PF21082"/>
    </source>
</evidence>
<sequence length="428" mass="47302">MFESVVSIQSGSNKLTAPADESTINETAERWFESIEAIQLALETVTSTEGRMAASLLMILLAVTIGFVVVPKAVQRTTELVGQTLRESEAGTVLETIDDLLDVPFPKTAVVRLFQTSLIAITGLALLVVWGYADIARSALGSLRSALPYFFQVLLTIGLLVGALVGTRYLEERLEEWLADANYVTAHQEEVVYRVLQVIIFVAAGLAALSLWDVDLGGLLVGAGFLGIVLGMAARQTLGSLIAGFVLMFSRPFEIGDWVQIDDHEGMVVDITIINTRLRSFDGEVVVLPNDNVSASTVINRSKRNRLRLRLEVGVDYETDLERAEEVAIESIETVEKVASAPKPQVIPTEFGDSAITLECRFWIKQPNAHKKWTTLQSVIHEIKTSYEQEGIGIPYPQRELSSREDARFRLDNDVEQGEQELTYTDQE</sequence>
<comment type="subcellular location">
    <subcellularLocation>
        <location evidence="1">Cell membrane</location>
        <topology evidence="1">Multi-pass membrane protein</topology>
    </subcellularLocation>
</comment>
<dbReference type="Gene3D" id="2.30.30.60">
    <property type="match status" value="1"/>
</dbReference>
<dbReference type="Pfam" id="PF21082">
    <property type="entry name" value="MS_channel_3rd"/>
    <property type="match status" value="1"/>
</dbReference>
<evidence type="ECO:0000256" key="7">
    <source>
        <dbReference type="SAM" id="Phobius"/>
    </source>
</evidence>
<dbReference type="Proteomes" id="UP000198848">
    <property type="component" value="Unassembled WGS sequence"/>
</dbReference>
<dbReference type="InterPro" id="IPR011014">
    <property type="entry name" value="MscS_channel_TM-2"/>
</dbReference>
<keyword evidence="4 7" id="KW-0812">Transmembrane</keyword>
<dbReference type="Gene3D" id="1.10.287.1260">
    <property type="match status" value="1"/>
</dbReference>
<evidence type="ECO:0000313" key="11">
    <source>
        <dbReference type="EMBL" id="SDQ34893.1"/>
    </source>
</evidence>
<reference evidence="12" key="1">
    <citation type="submission" date="2016-10" db="EMBL/GenBank/DDBJ databases">
        <authorList>
            <person name="Varghese N."/>
            <person name="Submissions S."/>
        </authorList>
    </citation>
    <scope>NUCLEOTIDE SEQUENCE [LARGE SCALE GENOMIC DNA]</scope>
    <source>
        <strain evidence="12">DSM 24767</strain>
    </source>
</reference>
<dbReference type="Gene3D" id="3.30.70.100">
    <property type="match status" value="1"/>
</dbReference>
<evidence type="ECO:0000256" key="5">
    <source>
        <dbReference type="ARBA" id="ARBA00022989"/>
    </source>
</evidence>
<keyword evidence="12" id="KW-1185">Reference proteome</keyword>
<dbReference type="InterPro" id="IPR011066">
    <property type="entry name" value="MscS_channel_C_sf"/>
</dbReference>
<dbReference type="EMBL" id="FNLC01000001">
    <property type="protein sequence ID" value="SDQ34893.1"/>
    <property type="molecule type" value="Genomic_DNA"/>
</dbReference>
<evidence type="ECO:0000256" key="2">
    <source>
        <dbReference type="ARBA" id="ARBA00008017"/>
    </source>
</evidence>
<feature type="transmembrane region" description="Helical" evidence="7">
    <location>
        <begin position="224"/>
        <end position="249"/>
    </location>
</feature>
<feature type="transmembrane region" description="Helical" evidence="7">
    <location>
        <begin position="113"/>
        <end position="133"/>
    </location>
</feature>
<name>A0A1H1A5F0_NATTX</name>
<evidence type="ECO:0000313" key="12">
    <source>
        <dbReference type="Proteomes" id="UP000198848"/>
    </source>
</evidence>
<dbReference type="Pfam" id="PF00924">
    <property type="entry name" value="MS_channel_2nd"/>
    <property type="match status" value="1"/>
</dbReference>
<protein>
    <submittedName>
        <fullName evidence="11">Mechanosensitive ion channel</fullName>
    </submittedName>
</protein>
<dbReference type="Pfam" id="PF21088">
    <property type="entry name" value="MS_channel_1st"/>
    <property type="match status" value="1"/>
</dbReference>
<keyword evidence="3" id="KW-1003">Cell membrane</keyword>
<dbReference type="STRING" id="1095778.SAMN04489842_0570"/>
<dbReference type="InterPro" id="IPR049278">
    <property type="entry name" value="MS_channel_C"/>
</dbReference>
<feature type="transmembrane region" description="Helical" evidence="7">
    <location>
        <begin position="149"/>
        <end position="170"/>
    </location>
</feature>
<dbReference type="InterPro" id="IPR010920">
    <property type="entry name" value="LSM_dom_sf"/>
</dbReference>
<evidence type="ECO:0000259" key="8">
    <source>
        <dbReference type="Pfam" id="PF00924"/>
    </source>
</evidence>
<feature type="transmembrane region" description="Helical" evidence="7">
    <location>
        <begin position="191"/>
        <end position="212"/>
    </location>
</feature>
<organism evidence="11 12">
    <name type="scientific">Natronobacterium texcoconense</name>
    <dbReference type="NCBI Taxonomy" id="1095778"/>
    <lineage>
        <taxon>Archaea</taxon>
        <taxon>Methanobacteriati</taxon>
        <taxon>Methanobacteriota</taxon>
        <taxon>Stenosarchaea group</taxon>
        <taxon>Halobacteria</taxon>
        <taxon>Halobacteriales</taxon>
        <taxon>Natrialbaceae</taxon>
        <taxon>Natronobacterium</taxon>
    </lineage>
</organism>
<evidence type="ECO:0000256" key="6">
    <source>
        <dbReference type="ARBA" id="ARBA00023136"/>
    </source>
</evidence>
<dbReference type="InterPro" id="IPR049142">
    <property type="entry name" value="MS_channel_1st"/>
</dbReference>
<dbReference type="InterPro" id="IPR006685">
    <property type="entry name" value="MscS_channel_2nd"/>
</dbReference>
<keyword evidence="5 7" id="KW-1133">Transmembrane helix</keyword>
<evidence type="ECO:0000256" key="1">
    <source>
        <dbReference type="ARBA" id="ARBA00004651"/>
    </source>
</evidence>
<dbReference type="SUPFAM" id="SSF82861">
    <property type="entry name" value="Mechanosensitive channel protein MscS (YggB), transmembrane region"/>
    <property type="match status" value="1"/>
</dbReference>
<dbReference type="InterPro" id="IPR045275">
    <property type="entry name" value="MscS_archaea/bacteria_type"/>
</dbReference>
<feature type="domain" description="Mechanosensitive ion channel MscS" evidence="8">
    <location>
        <begin position="238"/>
        <end position="302"/>
    </location>
</feature>
<dbReference type="AlphaFoldDB" id="A0A1H1A5F0"/>
<gene>
    <name evidence="11" type="ORF">SAMN04489842_0570</name>
</gene>
<feature type="transmembrane region" description="Helical" evidence="7">
    <location>
        <begin position="52"/>
        <end position="70"/>
    </location>
</feature>
<dbReference type="GO" id="GO:0008381">
    <property type="term" value="F:mechanosensitive monoatomic ion channel activity"/>
    <property type="evidence" value="ECO:0007669"/>
    <property type="project" value="InterPro"/>
</dbReference>
<proteinExistence type="inferred from homology"/>
<dbReference type="PANTHER" id="PTHR30221:SF20">
    <property type="entry name" value="SMALL-CONDUCTANCE MECHANOSENSITIVE CHANNEL"/>
    <property type="match status" value="1"/>
</dbReference>
<evidence type="ECO:0000256" key="4">
    <source>
        <dbReference type="ARBA" id="ARBA00022692"/>
    </source>
</evidence>
<evidence type="ECO:0000259" key="10">
    <source>
        <dbReference type="Pfam" id="PF21088"/>
    </source>
</evidence>
<dbReference type="InterPro" id="IPR023408">
    <property type="entry name" value="MscS_beta-dom_sf"/>
</dbReference>